<dbReference type="EMBL" id="JAMTCP010000017">
    <property type="protein sequence ID" value="MCP2259498.1"/>
    <property type="molecule type" value="Genomic_DNA"/>
</dbReference>
<dbReference type="GO" id="GO:0004386">
    <property type="term" value="F:helicase activity"/>
    <property type="evidence" value="ECO:0007669"/>
    <property type="project" value="UniProtKB-KW"/>
</dbReference>
<feature type="domain" description="Helicase XPB/Ssl2 N-terminal" evidence="2">
    <location>
        <begin position="475"/>
        <end position="597"/>
    </location>
</feature>
<dbReference type="Proteomes" id="UP001205311">
    <property type="component" value="Unassembled WGS sequence"/>
</dbReference>
<accession>A0ABT1HVF6</accession>
<organism evidence="3 4">
    <name type="scientific">Streptoalloteichus tenebrarius (strain ATCC 17920 / DSM 40477 / JCM 4838 / CBS 697.72 / NBRC 16177 / NCIMB 11028 / NRRL B-12390 / A12253. 1 / ISP 5477)</name>
    <name type="common">Streptomyces tenebrarius</name>
    <dbReference type="NCBI Taxonomy" id="1933"/>
    <lineage>
        <taxon>Bacteria</taxon>
        <taxon>Bacillati</taxon>
        <taxon>Actinomycetota</taxon>
        <taxon>Actinomycetes</taxon>
        <taxon>Pseudonocardiales</taxon>
        <taxon>Pseudonocardiaceae</taxon>
        <taxon>Streptoalloteichus</taxon>
    </lineage>
</organism>
<keyword evidence="3" id="KW-0347">Helicase</keyword>
<proteinExistence type="predicted"/>
<gene>
    <name evidence="3" type="ORF">LX15_003203</name>
</gene>
<reference evidence="3 4" key="1">
    <citation type="submission" date="2022-06" db="EMBL/GenBank/DDBJ databases">
        <title>Genomic Encyclopedia of Archaeal and Bacterial Type Strains, Phase II (KMG-II): from individual species to whole genera.</title>
        <authorList>
            <person name="Goeker M."/>
        </authorList>
    </citation>
    <scope>NUCLEOTIDE SEQUENCE [LARGE SCALE GENOMIC DNA]</scope>
    <source>
        <strain evidence="3 4">DSM 40477</strain>
    </source>
</reference>
<evidence type="ECO:0000259" key="2">
    <source>
        <dbReference type="Pfam" id="PF13625"/>
    </source>
</evidence>
<keyword evidence="4" id="KW-1185">Reference proteome</keyword>
<comment type="caution">
    <text evidence="3">The sequence shown here is derived from an EMBL/GenBank/DDBJ whole genome shotgun (WGS) entry which is preliminary data.</text>
</comment>
<feature type="region of interest" description="Disordered" evidence="1">
    <location>
        <begin position="625"/>
        <end position="656"/>
    </location>
</feature>
<feature type="region of interest" description="Disordered" evidence="1">
    <location>
        <begin position="220"/>
        <end position="239"/>
    </location>
</feature>
<keyword evidence="3" id="KW-0067">ATP-binding</keyword>
<name>A0ABT1HVF6_STRSD</name>
<evidence type="ECO:0000256" key="1">
    <source>
        <dbReference type="SAM" id="MobiDB-lite"/>
    </source>
</evidence>
<keyword evidence="3" id="KW-0378">Hydrolase</keyword>
<dbReference type="InterPro" id="IPR032830">
    <property type="entry name" value="XPB/Ssl2_N"/>
</dbReference>
<dbReference type="RefSeq" id="WP_253670391.1">
    <property type="nucleotide sequence ID" value="NZ_JAMTCP010000017.1"/>
</dbReference>
<sequence length="763" mass="80564">MPGISLADWLRARDDSALAAMLRARPDLATPPPADTSVLATRAGIRSSVARACEGLDAFTLAVLDALLVLDADQEPTTLLSVGRLLGRGVPAARVRQALATLREHALVWGPDSELSVVPAAREAAGPFPGGLGRPDPRLDEVDLDAALAELDEAERRLVDKLAAGPPVGRTRDAGQVVSLERAATPVQRLLARGLLLRRDNETVELPRQVALAVRGDRPLGTVEVEPPSPGPVSHDPSTVDSTAAHAALDLVRDVENLLRLWSEDPPPVLRSGGLGVRDLRRLARDLDVDERRAALLVEVVVGAGLVADSDGVEPRWTPTTLADSWEVAVPEQRWVALATAWLDLPRLPGLVGLRDERERLINPLSDELRRPPAPRERRRVLAVLAELPPGTATAGPDALAAVLAWRAPRRGGRLRDDLVRWTLDEGAALGVVALGALTTAGRALVAEDGGDGQGGAVEAARRMAEALPAPVDHVLVQPDLTVVAPGPLEPELASEISLVADVESTGGATVYRIGEASVRRALDAGRTAAELHELFRTRSRTPVPQSLSYLVDDVARRHGRLRGGAAGSFLRCDDPVLLTEVLAHPVAASLELRRIAPTVVVSPLALVEVLDGLRGAGFAPAAEGPDGRVLDLRPSGRRVPARPRPARPVGLPSRPSDEQLTVLVRQMRAGDRAAAAPRGAAVRGAGTPAGASATLALLQGAARDGRKVWLGFVDSHGVASHRIVRPVNVAGGVLEGFDDTQGALRRYPIHRITTAALLEDGD</sequence>
<feature type="compositionally biased region" description="Basic residues" evidence="1">
    <location>
        <begin position="636"/>
        <end position="646"/>
    </location>
</feature>
<dbReference type="Pfam" id="PF13625">
    <property type="entry name" value="Helicase_C_3"/>
    <property type="match status" value="1"/>
</dbReference>
<keyword evidence="3" id="KW-0547">Nucleotide-binding</keyword>
<protein>
    <submittedName>
        <fullName evidence="3">Helicase conserved C-terminal domain-containing protein</fullName>
    </submittedName>
</protein>
<evidence type="ECO:0000313" key="3">
    <source>
        <dbReference type="EMBL" id="MCP2259498.1"/>
    </source>
</evidence>
<evidence type="ECO:0000313" key="4">
    <source>
        <dbReference type="Proteomes" id="UP001205311"/>
    </source>
</evidence>